<organism evidence="2 3">
    <name type="scientific">Belliella filtrata</name>
    <dbReference type="NCBI Taxonomy" id="2923435"/>
    <lineage>
        <taxon>Bacteria</taxon>
        <taxon>Pseudomonadati</taxon>
        <taxon>Bacteroidota</taxon>
        <taxon>Cytophagia</taxon>
        <taxon>Cytophagales</taxon>
        <taxon>Cyclobacteriaceae</taxon>
        <taxon>Belliella</taxon>
    </lineage>
</organism>
<dbReference type="PANTHER" id="PTHR11735:SF11">
    <property type="entry name" value="TRNA THREONYLCARBAMOYLADENOSINE BIOSYNTHESIS PROTEIN TSAB"/>
    <property type="match status" value="1"/>
</dbReference>
<dbReference type="SUPFAM" id="SSF53067">
    <property type="entry name" value="Actin-like ATPase domain"/>
    <property type="match status" value="2"/>
</dbReference>
<name>A0ABS9UZ95_9BACT</name>
<keyword evidence="2" id="KW-0808">Transferase</keyword>
<dbReference type="InterPro" id="IPR022496">
    <property type="entry name" value="T6A_TsaB"/>
</dbReference>
<accession>A0ABS9UZ95</accession>
<dbReference type="Proteomes" id="UP001165489">
    <property type="component" value="Unassembled WGS sequence"/>
</dbReference>
<dbReference type="PANTHER" id="PTHR11735">
    <property type="entry name" value="TRNA N6-ADENOSINE THREONYLCARBAMOYLTRANSFERASE"/>
    <property type="match status" value="1"/>
</dbReference>
<feature type="domain" description="Gcp-like" evidence="1">
    <location>
        <begin position="36"/>
        <end position="146"/>
    </location>
</feature>
<sequence>MVSILSIETATNVCSVALHQDGRLVGLSELYKDNVHSKVLMEMIQNLLHAAALSIKDLQAVAVSAGPGSYTGLRIGTSVAKGLAFANDIPLISVDTLKALAHQLVGQVHQSSAIVSMIDARRMEVYSSSYYGDGSQIDVAKPVILDENSFRSLLDKGLVYFLGDGVPKFKNIIDHPNANFFVAENSSKSIGVIAYEKYKDEDFEDLAYFEPNYLKEFKVIQSKKNPFLS</sequence>
<dbReference type="Pfam" id="PF00814">
    <property type="entry name" value="TsaD"/>
    <property type="match status" value="1"/>
</dbReference>
<dbReference type="InterPro" id="IPR043129">
    <property type="entry name" value="ATPase_NBD"/>
</dbReference>
<dbReference type="InterPro" id="IPR000905">
    <property type="entry name" value="Gcp-like_dom"/>
</dbReference>
<comment type="caution">
    <text evidence="2">The sequence shown here is derived from an EMBL/GenBank/DDBJ whole genome shotgun (WGS) entry which is preliminary data.</text>
</comment>
<dbReference type="CDD" id="cd24032">
    <property type="entry name" value="ASKHA_NBD_TsaB"/>
    <property type="match status" value="1"/>
</dbReference>
<reference evidence="2" key="1">
    <citation type="submission" date="2022-03" db="EMBL/GenBank/DDBJ databases">
        <title>De novo assembled genomes of Belliella spp. (Cyclobacteriaceae) strains.</title>
        <authorList>
            <person name="Szabo A."/>
            <person name="Korponai K."/>
            <person name="Felfoldi T."/>
        </authorList>
    </citation>
    <scope>NUCLEOTIDE SEQUENCE</scope>
    <source>
        <strain evidence="2">DSM 111904</strain>
    </source>
</reference>
<dbReference type="Gene3D" id="3.30.420.40">
    <property type="match status" value="2"/>
</dbReference>
<evidence type="ECO:0000259" key="1">
    <source>
        <dbReference type="Pfam" id="PF00814"/>
    </source>
</evidence>
<protein>
    <submittedName>
        <fullName evidence="2">tRNA (Adenosine(37)-N6)-threonylcarbamoyltransferase complex dimerization subunit type 1 TsaB</fullName>
        <ecNumber evidence="2">2.3.1.234</ecNumber>
    </submittedName>
</protein>
<proteinExistence type="predicted"/>
<keyword evidence="3" id="KW-1185">Reference proteome</keyword>
<dbReference type="EMBL" id="JAKZGP010000011">
    <property type="protein sequence ID" value="MCH7409073.1"/>
    <property type="molecule type" value="Genomic_DNA"/>
</dbReference>
<dbReference type="RefSeq" id="WP_241347429.1">
    <property type="nucleotide sequence ID" value="NZ_JAKZGP010000011.1"/>
</dbReference>
<dbReference type="NCBIfam" id="TIGR03725">
    <property type="entry name" value="T6A_YeaZ"/>
    <property type="match status" value="1"/>
</dbReference>
<dbReference type="GO" id="GO:0061711">
    <property type="term" value="F:tRNA N(6)-L-threonylcarbamoyladenine synthase activity"/>
    <property type="evidence" value="ECO:0007669"/>
    <property type="project" value="UniProtKB-EC"/>
</dbReference>
<gene>
    <name evidence="2" type="primary">tsaB</name>
    <name evidence="2" type="ORF">MM239_06685</name>
</gene>
<keyword evidence="2" id="KW-0012">Acyltransferase</keyword>
<dbReference type="EC" id="2.3.1.234" evidence="2"/>
<evidence type="ECO:0000313" key="3">
    <source>
        <dbReference type="Proteomes" id="UP001165489"/>
    </source>
</evidence>
<evidence type="ECO:0000313" key="2">
    <source>
        <dbReference type="EMBL" id="MCH7409073.1"/>
    </source>
</evidence>